<dbReference type="Proteomes" id="UP000275385">
    <property type="component" value="Unassembled WGS sequence"/>
</dbReference>
<dbReference type="PROSITE" id="PS50048">
    <property type="entry name" value="ZN2_CY6_FUNGAL_2"/>
    <property type="match status" value="1"/>
</dbReference>
<feature type="domain" description="Zn(2)-C6 fungal-type" evidence="7">
    <location>
        <begin position="15"/>
        <end position="43"/>
    </location>
</feature>
<sequence length="660" mass="73066">MEKTGSKPKTKTFTGCWTCRARKIKCDLGRPSCGCCRKSGLLCRGYDVPLYWVRDDDTVSPSVIRRQAGSLACECSDPGVAMHMNAGDTVLIIVHSVGNPHWAVGSLRDIDEHLQEVEQHGKVDTHEHFTSGPFGVFHPQCRPNQPAQHAPRFSLPPLIDDHSSIVEVVEEASSENPERPRGRGINLENGSVDINTVTVRGCVTPESVIPEHPSSLELWTKPWTTLESSNIATISQHVLVDKLMTHYLQNVATILQPVKHPRNAYSSIYANEAMSVARRISWKVVFQHTGVSNIVSNSKLALLCSLLTSSSFHLRGCGQFDSADAVARYFRSKAMKYLRLALSSGYTAVGSSANSASMVQSIPNPESVLSVILTLVTADVMDGQMTEFWIHLDAAQALVTRLKDKHQAPPGSPAEHLINIYTFLRIMSDSTDVSTPLSPGSLQIGKSSAFLRGAHSLEFTYGITARLADLLRRTSRLAQARRYYRGSNQPESTEFLSARDGLFRDLMDWDISQEALPSFPASDDITTLLASTHIQAFAAGIRVYFHARVLPCDEAEMQSLVQSVASHLTSIETIKRRTGYDATPTAAISWPGFIASCQASPPNRDVWSKWWIQMQDYHIGNLDTLWSVVQEIWSWQDPGVHDDAPWTLILEHTGRRILAI</sequence>
<keyword evidence="3" id="KW-0805">Transcription regulation</keyword>
<dbReference type="PANTHER" id="PTHR37534">
    <property type="entry name" value="TRANSCRIPTIONAL ACTIVATOR PROTEIN UGA3"/>
    <property type="match status" value="1"/>
</dbReference>
<dbReference type="SUPFAM" id="SSF57701">
    <property type="entry name" value="Zn2/Cys6 DNA-binding domain"/>
    <property type="match status" value="1"/>
</dbReference>
<dbReference type="Pfam" id="PF11951">
    <property type="entry name" value="Fungal_trans_2"/>
    <property type="match status" value="1"/>
</dbReference>
<dbReference type="GO" id="GO:0000981">
    <property type="term" value="F:DNA-binding transcription factor activity, RNA polymerase II-specific"/>
    <property type="evidence" value="ECO:0007669"/>
    <property type="project" value="InterPro"/>
</dbReference>
<dbReference type="GO" id="GO:0000976">
    <property type="term" value="F:transcription cis-regulatory region binding"/>
    <property type="evidence" value="ECO:0007669"/>
    <property type="project" value="TreeGrafter"/>
</dbReference>
<keyword evidence="9" id="KW-1185">Reference proteome</keyword>
<dbReference type="GO" id="GO:0005634">
    <property type="term" value="C:nucleus"/>
    <property type="evidence" value="ECO:0007669"/>
    <property type="project" value="UniProtKB-SubCell"/>
</dbReference>
<dbReference type="STRING" id="177199.A0A420XZP2"/>
<comment type="caution">
    <text evidence="8">The sequence shown here is derived from an EMBL/GenBank/DDBJ whole genome shotgun (WGS) entry which is preliminary data.</text>
</comment>
<keyword evidence="6" id="KW-0539">Nucleus</keyword>
<dbReference type="Gene3D" id="4.10.240.10">
    <property type="entry name" value="Zn(2)-C6 fungal-type DNA-binding domain"/>
    <property type="match status" value="1"/>
</dbReference>
<evidence type="ECO:0000256" key="1">
    <source>
        <dbReference type="ARBA" id="ARBA00004123"/>
    </source>
</evidence>
<dbReference type="PANTHER" id="PTHR37534:SF49">
    <property type="entry name" value="LYSINE BIOSYNTHESIS REGULATORY PROTEIN LYS14"/>
    <property type="match status" value="1"/>
</dbReference>
<evidence type="ECO:0000256" key="3">
    <source>
        <dbReference type="ARBA" id="ARBA00023015"/>
    </source>
</evidence>
<dbReference type="CDD" id="cd00067">
    <property type="entry name" value="GAL4"/>
    <property type="match status" value="1"/>
</dbReference>
<evidence type="ECO:0000256" key="5">
    <source>
        <dbReference type="ARBA" id="ARBA00023163"/>
    </source>
</evidence>
<dbReference type="InterPro" id="IPR036864">
    <property type="entry name" value="Zn2-C6_fun-type_DNA-bd_sf"/>
</dbReference>
<dbReference type="SMART" id="SM00066">
    <property type="entry name" value="GAL4"/>
    <property type="match status" value="1"/>
</dbReference>
<evidence type="ECO:0000256" key="2">
    <source>
        <dbReference type="ARBA" id="ARBA00022833"/>
    </source>
</evidence>
<protein>
    <recommendedName>
        <fullName evidence="7">Zn(2)-C6 fungal-type domain-containing protein</fullName>
    </recommendedName>
</protein>
<organism evidence="8 9">
    <name type="scientific">Coniochaeta pulveracea</name>
    <dbReference type="NCBI Taxonomy" id="177199"/>
    <lineage>
        <taxon>Eukaryota</taxon>
        <taxon>Fungi</taxon>
        <taxon>Dikarya</taxon>
        <taxon>Ascomycota</taxon>
        <taxon>Pezizomycotina</taxon>
        <taxon>Sordariomycetes</taxon>
        <taxon>Sordariomycetidae</taxon>
        <taxon>Coniochaetales</taxon>
        <taxon>Coniochaetaceae</taxon>
        <taxon>Coniochaeta</taxon>
    </lineage>
</organism>
<dbReference type="InterPro" id="IPR001138">
    <property type="entry name" value="Zn2Cys6_DnaBD"/>
</dbReference>
<comment type="subcellular location">
    <subcellularLocation>
        <location evidence="1">Nucleus</location>
    </subcellularLocation>
</comment>
<keyword evidence="4" id="KW-0238">DNA-binding</keyword>
<evidence type="ECO:0000256" key="4">
    <source>
        <dbReference type="ARBA" id="ARBA00023125"/>
    </source>
</evidence>
<evidence type="ECO:0000313" key="8">
    <source>
        <dbReference type="EMBL" id="RKU41141.1"/>
    </source>
</evidence>
<evidence type="ECO:0000256" key="6">
    <source>
        <dbReference type="ARBA" id="ARBA00023242"/>
    </source>
</evidence>
<proteinExistence type="predicted"/>
<name>A0A420XZP2_9PEZI</name>
<dbReference type="Pfam" id="PF00172">
    <property type="entry name" value="Zn_clus"/>
    <property type="match status" value="1"/>
</dbReference>
<gene>
    <name evidence="8" type="ORF">DL546_001425</name>
</gene>
<evidence type="ECO:0000259" key="7">
    <source>
        <dbReference type="PROSITE" id="PS50048"/>
    </source>
</evidence>
<reference evidence="8 9" key="1">
    <citation type="submission" date="2018-08" db="EMBL/GenBank/DDBJ databases">
        <title>Draft genome of the lignicolous fungus Coniochaeta pulveracea.</title>
        <authorList>
            <person name="Borstlap C.J."/>
            <person name="De Witt R.N."/>
            <person name="Botha A."/>
            <person name="Volschenk H."/>
        </authorList>
    </citation>
    <scope>NUCLEOTIDE SEQUENCE [LARGE SCALE GENOMIC DNA]</scope>
    <source>
        <strain evidence="8 9">CAB683</strain>
    </source>
</reference>
<dbReference type="AlphaFoldDB" id="A0A420XZP2"/>
<dbReference type="PROSITE" id="PS00463">
    <property type="entry name" value="ZN2_CY6_FUNGAL_1"/>
    <property type="match status" value="1"/>
</dbReference>
<dbReference type="OrthoDB" id="3477330at2759"/>
<keyword evidence="5" id="KW-0804">Transcription</keyword>
<dbReference type="InterPro" id="IPR021858">
    <property type="entry name" value="Fun_TF"/>
</dbReference>
<dbReference type="EMBL" id="QVQW01000081">
    <property type="protein sequence ID" value="RKU41141.1"/>
    <property type="molecule type" value="Genomic_DNA"/>
</dbReference>
<dbReference type="GO" id="GO:0045944">
    <property type="term" value="P:positive regulation of transcription by RNA polymerase II"/>
    <property type="evidence" value="ECO:0007669"/>
    <property type="project" value="TreeGrafter"/>
</dbReference>
<keyword evidence="2" id="KW-0862">Zinc</keyword>
<evidence type="ECO:0000313" key="9">
    <source>
        <dbReference type="Proteomes" id="UP000275385"/>
    </source>
</evidence>
<dbReference type="GO" id="GO:0008270">
    <property type="term" value="F:zinc ion binding"/>
    <property type="evidence" value="ECO:0007669"/>
    <property type="project" value="InterPro"/>
</dbReference>
<accession>A0A420XZP2</accession>